<sequence>MHFCFNSHKIEYMPKSIDINEGIVKKFVASIRPEDPEIRKQIDIGYVYIDKVFKLYTVRPSHDNSGQKIYEGFAKISFNKTKIEWNLYWMRASGHWELYQPFPTSTQLDKIIEIIKEDKHACFFG</sequence>
<gene>
    <name evidence="1" type="ORF">GCM10010832_21080</name>
</gene>
<dbReference type="InterPro" id="IPR021388">
    <property type="entry name" value="DUF3024"/>
</dbReference>
<evidence type="ECO:0000313" key="1">
    <source>
        <dbReference type="EMBL" id="GGE40767.1"/>
    </source>
</evidence>
<organism evidence="1 2">
    <name type="scientific">Psychroflexus planctonicus</name>
    <dbReference type="NCBI Taxonomy" id="1526575"/>
    <lineage>
        <taxon>Bacteria</taxon>
        <taxon>Pseudomonadati</taxon>
        <taxon>Bacteroidota</taxon>
        <taxon>Flavobacteriia</taxon>
        <taxon>Flavobacteriales</taxon>
        <taxon>Flavobacteriaceae</taxon>
        <taxon>Psychroflexus</taxon>
    </lineage>
</organism>
<evidence type="ECO:0000313" key="2">
    <source>
        <dbReference type="Proteomes" id="UP000599179"/>
    </source>
</evidence>
<proteinExistence type="predicted"/>
<protein>
    <recommendedName>
        <fullName evidence="3">DUF3024 domain-containing protein</fullName>
    </recommendedName>
</protein>
<dbReference type="Proteomes" id="UP000599179">
    <property type="component" value="Unassembled WGS sequence"/>
</dbReference>
<accession>A0ABQ1SK31</accession>
<name>A0ABQ1SK31_9FLAO</name>
<evidence type="ECO:0008006" key="3">
    <source>
        <dbReference type="Google" id="ProtNLM"/>
    </source>
</evidence>
<dbReference type="Pfam" id="PF11225">
    <property type="entry name" value="DUF3024"/>
    <property type="match status" value="1"/>
</dbReference>
<comment type="caution">
    <text evidence="1">The sequence shown here is derived from an EMBL/GenBank/DDBJ whole genome shotgun (WGS) entry which is preliminary data.</text>
</comment>
<dbReference type="EMBL" id="BMGM01000009">
    <property type="protein sequence ID" value="GGE40767.1"/>
    <property type="molecule type" value="Genomic_DNA"/>
</dbReference>
<keyword evidence="2" id="KW-1185">Reference proteome</keyword>
<reference evidence="2" key="1">
    <citation type="journal article" date="2019" name="Int. J. Syst. Evol. Microbiol.">
        <title>The Global Catalogue of Microorganisms (GCM) 10K type strain sequencing project: providing services to taxonomists for standard genome sequencing and annotation.</title>
        <authorList>
            <consortium name="The Broad Institute Genomics Platform"/>
            <consortium name="The Broad Institute Genome Sequencing Center for Infectious Disease"/>
            <person name="Wu L."/>
            <person name="Ma J."/>
        </authorList>
    </citation>
    <scope>NUCLEOTIDE SEQUENCE [LARGE SCALE GENOMIC DNA]</scope>
    <source>
        <strain evidence="2">CGMCC 1.12931</strain>
    </source>
</reference>